<dbReference type="EMBL" id="CADEPI010000463">
    <property type="protein sequence ID" value="CAB3386217.1"/>
    <property type="molecule type" value="Genomic_DNA"/>
</dbReference>
<evidence type="ECO:0000313" key="1">
    <source>
        <dbReference type="EMBL" id="CAB3386217.1"/>
    </source>
</evidence>
<reference evidence="1 2" key="1">
    <citation type="submission" date="2020-04" db="EMBL/GenBank/DDBJ databases">
        <authorList>
            <person name="Alioto T."/>
            <person name="Alioto T."/>
            <person name="Gomez Garrido J."/>
        </authorList>
    </citation>
    <scope>NUCLEOTIDE SEQUENCE [LARGE SCALE GENOMIC DNA]</scope>
</reference>
<evidence type="ECO:0000313" key="2">
    <source>
        <dbReference type="Proteomes" id="UP000494165"/>
    </source>
</evidence>
<dbReference type="AlphaFoldDB" id="A0A8S1DW42"/>
<name>A0A8S1DW42_9INSE</name>
<comment type="caution">
    <text evidence="1">The sequence shown here is derived from an EMBL/GenBank/DDBJ whole genome shotgun (WGS) entry which is preliminary data.</text>
</comment>
<keyword evidence="2" id="KW-1185">Reference proteome</keyword>
<evidence type="ECO:0008006" key="3">
    <source>
        <dbReference type="Google" id="ProtNLM"/>
    </source>
</evidence>
<protein>
    <recommendedName>
        <fullName evidence="3">RNase H type-1 domain-containing protein</fullName>
    </recommendedName>
</protein>
<organism evidence="1 2">
    <name type="scientific">Cloeon dipterum</name>
    <dbReference type="NCBI Taxonomy" id="197152"/>
    <lineage>
        <taxon>Eukaryota</taxon>
        <taxon>Metazoa</taxon>
        <taxon>Ecdysozoa</taxon>
        <taxon>Arthropoda</taxon>
        <taxon>Hexapoda</taxon>
        <taxon>Insecta</taxon>
        <taxon>Pterygota</taxon>
        <taxon>Palaeoptera</taxon>
        <taxon>Ephemeroptera</taxon>
        <taxon>Pisciforma</taxon>
        <taxon>Baetidae</taxon>
        <taxon>Cloeon</taxon>
    </lineage>
</organism>
<proteinExistence type="predicted"/>
<accession>A0A8S1DW42</accession>
<gene>
    <name evidence="1" type="ORF">CLODIP_2_CD07350</name>
</gene>
<dbReference type="Proteomes" id="UP000494165">
    <property type="component" value="Unassembled WGS sequence"/>
</dbReference>
<sequence>MNPPAVNPLKSSDSLAGEGVAAKSPLELLSFDRTGACQVWVAACAPNYNDYPFRTGMGIFFAKDHPWNLGQVLDQTHWQNEKTGFFVGAAMAFEILREAGIKNVCLHTSSRSLIYTVESNSNRKFPEVLFNTFENYLSTLLKSMTGLVVSTFQESLFSAKQGAAASLAYKANHRNC</sequence>